<feature type="compositionally biased region" description="Basic and acidic residues" evidence="1">
    <location>
        <begin position="400"/>
        <end position="413"/>
    </location>
</feature>
<evidence type="ECO:0000313" key="2">
    <source>
        <dbReference type="EMBL" id="KAH7373189.1"/>
    </source>
</evidence>
<sequence length="535" mass="58191">MVSLCSGEAFRADTVLCPSSGDMERGSEGDRFVRSVGRNAKSVQELSRNMKSGAPILRAELTTQKSEKLVVETNSDSGLRSSPIPAAVESTNGIRRRSNRTSCRRSTGSGGMPEERATFEALDGMRVATLPKDVCEQFRRLLDDNGDSETKIYSGVSDGVGSATTGPGSYSGCQTTKRRHRRPLEEPTRLSAQPTIEEIQMCYAQIDLAMLMENKKQSRRRSSPTIEDRSFTAPPFRPRTASPYRRAGRGLDIGHRVSNRRGLRASPPLIFPKDQQDSIFESDSSSQTNLQSDPIYAPDEGELGSPTGPNMPVSQMQSALIQRANERRKASTSMAGRIADNRPTGLTSGGWTCAIDKRPQSPVSISGDMQRNNFLGRAGIGRSESTIPSTKECDTFSDGGVERGEGHDGEQPQRIRSLLRSSIGSTLAAEDVEGGAQLTLSSIRRDFMKKMEQIHQLAAASAKASSPPVSGKISAQNREEEGKCKRAYQSPIWTHRRSCGSSGPENPVYDSSWRSGDEENGFVSRSSSGRPPAFL</sequence>
<reference evidence="2" key="1">
    <citation type="submission" date="2021-08" db="EMBL/GenBank/DDBJ databases">
        <title>WGS assembly of Ceratopteris richardii.</title>
        <authorList>
            <person name="Marchant D.B."/>
            <person name="Chen G."/>
            <person name="Jenkins J."/>
            <person name="Shu S."/>
            <person name="Leebens-Mack J."/>
            <person name="Grimwood J."/>
            <person name="Schmutz J."/>
            <person name="Soltis P."/>
            <person name="Soltis D."/>
            <person name="Chen Z.-H."/>
        </authorList>
    </citation>
    <scope>NUCLEOTIDE SEQUENCE</scope>
    <source>
        <strain evidence="2">Whitten #5841</strain>
        <tissue evidence="2">Leaf</tissue>
    </source>
</reference>
<dbReference type="AlphaFoldDB" id="A0A8T2SVR3"/>
<feature type="compositionally biased region" description="Polar residues" evidence="1">
    <location>
        <begin position="361"/>
        <end position="373"/>
    </location>
</feature>
<feature type="region of interest" description="Disordered" evidence="1">
    <location>
        <begin position="155"/>
        <end position="188"/>
    </location>
</feature>
<dbReference type="Proteomes" id="UP000825935">
    <property type="component" value="Chromosome 17"/>
</dbReference>
<feature type="compositionally biased region" description="Polar residues" evidence="1">
    <location>
        <begin position="277"/>
        <end position="292"/>
    </location>
</feature>
<evidence type="ECO:0000256" key="1">
    <source>
        <dbReference type="SAM" id="MobiDB-lite"/>
    </source>
</evidence>
<proteinExistence type="predicted"/>
<comment type="caution">
    <text evidence="2">The sequence shown here is derived from an EMBL/GenBank/DDBJ whole genome shotgun (WGS) entry which is preliminary data.</text>
</comment>
<name>A0A8T2SVR3_CERRI</name>
<feature type="region of interest" description="Disordered" evidence="1">
    <location>
        <begin position="459"/>
        <end position="535"/>
    </location>
</feature>
<keyword evidence="3" id="KW-1185">Reference proteome</keyword>
<accession>A0A8T2SVR3</accession>
<dbReference type="EMBL" id="CM035422">
    <property type="protein sequence ID" value="KAH7373189.1"/>
    <property type="molecule type" value="Genomic_DNA"/>
</dbReference>
<organism evidence="2 3">
    <name type="scientific">Ceratopteris richardii</name>
    <name type="common">Triangle waterfern</name>
    <dbReference type="NCBI Taxonomy" id="49495"/>
    <lineage>
        <taxon>Eukaryota</taxon>
        <taxon>Viridiplantae</taxon>
        <taxon>Streptophyta</taxon>
        <taxon>Embryophyta</taxon>
        <taxon>Tracheophyta</taxon>
        <taxon>Polypodiopsida</taxon>
        <taxon>Polypodiidae</taxon>
        <taxon>Polypodiales</taxon>
        <taxon>Pteridineae</taxon>
        <taxon>Pteridaceae</taxon>
        <taxon>Parkerioideae</taxon>
        <taxon>Ceratopteris</taxon>
    </lineage>
</organism>
<protein>
    <submittedName>
        <fullName evidence="2">Uncharacterized protein</fullName>
    </submittedName>
</protein>
<feature type="compositionally biased region" description="Polar residues" evidence="1">
    <location>
        <begin position="162"/>
        <end position="175"/>
    </location>
</feature>
<feature type="region of interest" description="Disordered" evidence="1">
    <location>
        <begin position="91"/>
        <end position="114"/>
    </location>
</feature>
<gene>
    <name evidence="2" type="ORF">KP509_17G043300</name>
</gene>
<feature type="region of interest" description="Disordered" evidence="1">
    <location>
        <begin position="215"/>
        <end position="413"/>
    </location>
</feature>
<evidence type="ECO:0000313" key="3">
    <source>
        <dbReference type="Proteomes" id="UP000825935"/>
    </source>
</evidence>
<feature type="compositionally biased region" description="Basic residues" evidence="1">
    <location>
        <begin position="94"/>
        <end position="103"/>
    </location>
</feature>